<organism evidence="1 2">
    <name type="scientific">Polyangium fumosum</name>
    <dbReference type="NCBI Taxonomy" id="889272"/>
    <lineage>
        <taxon>Bacteria</taxon>
        <taxon>Pseudomonadati</taxon>
        <taxon>Myxococcota</taxon>
        <taxon>Polyangia</taxon>
        <taxon>Polyangiales</taxon>
        <taxon>Polyangiaceae</taxon>
        <taxon>Polyangium</taxon>
    </lineage>
</organism>
<gene>
    <name evidence="1" type="ORF">E8A74_26165</name>
</gene>
<dbReference type="EMBL" id="SSMQ01000029">
    <property type="protein sequence ID" value="TKD03451.1"/>
    <property type="molecule type" value="Genomic_DNA"/>
</dbReference>
<dbReference type="Proteomes" id="UP000309215">
    <property type="component" value="Unassembled WGS sequence"/>
</dbReference>
<keyword evidence="2" id="KW-1185">Reference proteome</keyword>
<comment type="caution">
    <text evidence="1">The sequence shown here is derived from an EMBL/GenBank/DDBJ whole genome shotgun (WGS) entry which is preliminary data.</text>
</comment>
<proteinExistence type="predicted"/>
<protein>
    <submittedName>
        <fullName evidence="1">Uncharacterized protein</fullName>
    </submittedName>
</protein>
<evidence type="ECO:0000313" key="2">
    <source>
        <dbReference type="Proteomes" id="UP000309215"/>
    </source>
</evidence>
<name>A0A4U1J7V0_9BACT</name>
<evidence type="ECO:0000313" key="1">
    <source>
        <dbReference type="EMBL" id="TKD03451.1"/>
    </source>
</evidence>
<dbReference type="AlphaFoldDB" id="A0A4U1J7V0"/>
<dbReference type="OrthoDB" id="5527454at2"/>
<reference evidence="1 2" key="1">
    <citation type="submission" date="2019-04" db="EMBL/GenBank/DDBJ databases">
        <authorList>
            <person name="Li Y."/>
            <person name="Wang J."/>
        </authorList>
    </citation>
    <scope>NUCLEOTIDE SEQUENCE [LARGE SCALE GENOMIC DNA]</scope>
    <source>
        <strain evidence="1 2">DSM 14668</strain>
    </source>
</reference>
<sequence length="347" mass="35841">MAYDFMGSMVFHAFVRMLNDGELVNHESLYRLGLVRLADRTAYLLDAIGRARAELASVANGTRATLLGSKRLSTFTQYDAETNPGGELGPGGLLDGKTLLLGEDSGPAEMVQFVAPLTPADIAQQIKAGAPKNKDASLDDGSRLVLVSKTLGASSSLAASGTAAAVLGLPSGTATGTGAIDDGASRIGFFEYGAVATGTVRSALVGLIQAVDKLGKAKAALAGDTFTGPVTFAGPVTFKSGTQDTVFANAPNADAVLDANTANVVLLPILTASRTYTLAEPSGGARRIRIVRLAVSGFGATFRRQDSAMVGFPPNGQAWAEFTHFDDGAGARWRPTAWGGSVSQVIW</sequence>
<dbReference type="RefSeq" id="WP_136931803.1">
    <property type="nucleotide sequence ID" value="NZ_SSMQ01000029.1"/>
</dbReference>
<accession>A0A4U1J7V0</accession>